<keyword evidence="4" id="KW-1185">Reference proteome</keyword>
<protein>
    <recommendedName>
        <fullName evidence="5">DUF4408 domain-containing protein</fullName>
    </recommendedName>
</protein>
<evidence type="ECO:0000313" key="4">
    <source>
        <dbReference type="Proteomes" id="UP000233551"/>
    </source>
</evidence>
<gene>
    <name evidence="3" type="ORF">CRG98_024631</name>
</gene>
<evidence type="ECO:0000256" key="2">
    <source>
        <dbReference type="SAM" id="Phobius"/>
    </source>
</evidence>
<dbReference type="PANTHER" id="PTHR33640">
    <property type="entry name" value="TRANSMEMBRANE PROTEIN"/>
    <property type="match status" value="1"/>
</dbReference>
<accession>A0A2I0JFD2</accession>
<reference evidence="3 4" key="1">
    <citation type="submission" date="2017-11" db="EMBL/GenBank/DDBJ databases">
        <title>De-novo sequencing of pomegranate (Punica granatum L.) genome.</title>
        <authorList>
            <person name="Akparov Z."/>
            <person name="Amiraslanov A."/>
            <person name="Hajiyeva S."/>
            <person name="Abbasov M."/>
            <person name="Kaur K."/>
            <person name="Hamwieh A."/>
            <person name="Solovyev V."/>
            <person name="Salamov A."/>
            <person name="Braich B."/>
            <person name="Kosarev P."/>
            <person name="Mahmoud A."/>
            <person name="Hajiyev E."/>
            <person name="Babayeva S."/>
            <person name="Izzatullayeva V."/>
            <person name="Mammadov A."/>
            <person name="Mammadov A."/>
            <person name="Sharifova S."/>
            <person name="Ojaghi J."/>
            <person name="Eynullazada K."/>
            <person name="Bayramov B."/>
            <person name="Abdulazimova A."/>
            <person name="Shahmuradov I."/>
        </authorList>
    </citation>
    <scope>NUCLEOTIDE SEQUENCE [LARGE SCALE GENOMIC DNA]</scope>
    <source>
        <strain evidence="4">cv. AG2017</strain>
        <tissue evidence="3">Leaf</tissue>
    </source>
</reference>
<feature type="region of interest" description="Disordered" evidence="1">
    <location>
        <begin position="254"/>
        <end position="279"/>
    </location>
</feature>
<dbReference type="STRING" id="22663.A0A2I0JFD2"/>
<dbReference type="PANTHER" id="PTHR33640:SF3">
    <property type="entry name" value="DUF4408 DOMAIN-CONTAINING PROTEIN"/>
    <property type="match status" value="1"/>
</dbReference>
<sequence length="279" mass="31787">METTPGFDTSPTEKPAATPIRLNHWRIVANVFRALELFLALLLILWIYARLPLALRISFHYFRSALTFASRPVVVFVLSNAIIIAVVAKSGRLFAHNSNAAVDGFYDEIVKLNENGPRSRLTLDDDGEEEVVYQDKEVIVSEANALAPAACVEHESDFANSDYDSEEMEHPKAYFRRTRSGKFSKRRKWPGEEGAKALRRSETEKCRLGPISGRELQEIIEPEDELSSEEFQRKIEGFIAKELKFRREEISGFDPMQLSDLGETQRDPIQSFKRHVLPS</sequence>
<keyword evidence="2" id="KW-0472">Membrane</keyword>
<keyword evidence="2" id="KW-1133">Transmembrane helix</keyword>
<proteinExistence type="predicted"/>
<feature type="transmembrane region" description="Helical" evidence="2">
    <location>
        <begin position="31"/>
        <end position="49"/>
    </location>
</feature>
<comment type="caution">
    <text evidence="3">The sequence shown here is derived from an EMBL/GenBank/DDBJ whole genome shotgun (WGS) entry which is preliminary data.</text>
</comment>
<evidence type="ECO:0000313" key="3">
    <source>
        <dbReference type="EMBL" id="PKI54959.1"/>
    </source>
</evidence>
<keyword evidence="2" id="KW-0812">Transmembrane</keyword>
<dbReference type="AlphaFoldDB" id="A0A2I0JFD2"/>
<dbReference type="Proteomes" id="UP000233551">
    <property type="component" value="Unassembled WGS sequence"/>
</dbReference>
<evidence type="ECO:0000256" key="1">
    <source>
        <dbReference type="SAM" id="MobiDB-lite"/>
    </source>
</evidence>
<evidence type="ECO:0008006" key="5">
    <source>
        <dbReference type="Google" id="ProtNLM"/>
    </source>
</evidence>
<organism evidence="3 4">
    <name type="scientific">Punica granatum</name>
    <name type="common">Pomegranate</name>
    <dbReference type="NCBI Taxonomy" id="22663"/>
    <lineage>
        <taxon>Eukaryota</taxon>
        <taxon>Viridiplantae</taxon>
        <taxon>Streptophyta</taxon>
        <taxon>Embryophyta</taxon>
        <taxon>Tracheophyta</taxon>
        <taxon>Spermatophyta</taxon>
        <taxon>Magnoliopsida</taxon>
        <taxon>eudicotyledons</taxon>
        <taxon>Gunneridae</taxon>
        <taxon>Pentapetalae</taxon>
        <taxon>rosids</taxon>
        <taxon>malvids</taxon>
        <taxon>Myrtales</taxon>
        <taxon>Lythraceae</taxon>
        <taxon>Punica</taxon>
    </lineage>
</organism>
<name>A0A2I0JFD2_PUNGR</name>
<feature type="transmembrane region" description="Helical" evidence="2">
    <location>
        <begin position="69"/>
        <end position="88"/>
    </location>
</feature>
<dbReference type="EMBL" id="PGOL01001733">
    <property type="protein sequence ID" value="PKI54959.1"/>
    <property type="molecule type" value="Genomic_DNA"/>
</dbReference>